<dbReference type="GO" id="GO:0016787">
    <property type="term" value="F:hydrolase activity"/>
    <property type="evidence" value="ECO:0007669"/>
    <property type="project" value="UniProtKB-KW"/>
</dbReference>
<feature type="compositionally biased region" description="Acidic residues" evidence="4">
    <location>
        <begin position="650"/>
        <end position="661"/>
    </location>
</feature>
<gene>
    <name evidence="6" type="ORF">QTG54_003877</name>
</gene>
<reference evidence="6" key="1">
    <citation type="submission" date="2023-06" db="EMBL/GenBank/DDBJ databases">
        <title>Survivors Of The Sea: Transcriptome response of Skeletonema marinoi to long-term dormancy.</title>
        <authorList>
            <person name="Pinder M.I.M."/>
            <person name="Kourtchenko O."/>
            <person name="Robertson E.K."/>
            <person name="Larsson T."/>
            <person name="Maumus F."/>
            <person name="Osuna-Cruz C.M."/>
            <person name="Vancaester E."/>
            <person name="Stenow R."/>
            <person name="Vandepoele K."/>
            <person name="Ploug H."/>
            <person name="Bruchert V."/>
            <person name="Godhe A."/>
            <person name="Topel M."/>
        </authorList>
    </citation>
    <scope>NUCLEOTIDE SEQUENCE</scope>
    <source>
        <strain evidence="6">R05AC</strain>
    </source>
</reference>
<dbReference type="PANTHER" id="PTHR24161:SF85">
    <property type="entry name" value="PALMITOYLTRANSFERASE HIP14"/>
    <property type="match status" value="1"/>
</dbReference>
<dbReference type="InterPro" id="IPR013094">
    <property type="entry name" value="AB_hydrolase_3"/>
</dbReference>
<evidence type="ECO:0000313" key="6">
    <source>
        <dbReference type="EMBL" id="KAK1745953.1"/>
    </source>
</evidence>
<dbReference type="InterPro" id="IPR029058">
    <property type="entry name" value="AB_hydrolase_fold"/>
</dbReference>
<dbReference type="PANTHER" id="PTHR24161">
    <property type="entry name" value="ANK_REP_REGION DOMAIN-CONTAINING PROTEIN-RELATED"/>
    <property type="match status" value="1"/>
</dbReference>
<feature type="repeat" description="ANK" evidence="3">
    <location>
        <begin position="561"/>
        <end position="584"/>
    </location>
</feature>
<dbReference type="SMART" id="SM00248">
    <property type="entry name" value="ANK"/>
    <property type="match status" value="3"/>
</dbReference>
<dbReference type="Proteomes" id="UP001224775">
    <property type="component" value="Unassembled WGS sequence"/>
</dbReference>
<sequence length="716" mass="78302">MCRLLNEQGDSEEKEASRSGSSSPSFFRRNFFSITALLFATLIGLLCKSLSTHNLDRPIPIEAVPLWQTSELHWVVRYFVGYLFGKFVPVGQLVKCPITVDWTNVQEADEAKSCINPVRAILEKADEFVDLNALFDVQVIDIERSVGGDNSPVHMTLLKKKASSDAATTKNNDDSKAPLILYMHGGGFTVRGGRGALAAQIFGYLHQLGETDNDVNDSANSFMDDAVLALVDYRLAPEHQYPSATEDCLLALNHLVNDMNLGRGGIHVSGISAGATLAMEVTLKSMDMNIDSYSRMPPVDWLEWSLKAYTGMETNHEVESTLPYGMITTDVDITGGSIDAANWKRSFDESNATQLPRLFLVTANGDPLKDGGVYFKHIYEEVIKQVEAETPNSTEKQPQIKYVETTSGHTGHYIFELPIFEDTMKECTTSSKASNKRGGGSNNPKRKNTTNKKSTKPKQITPDPPLECTQEDFDALLQDASELADFDEASSELIDCARYGEVDACRAILDVWSKKQQATQTIVNAIDNSQSTPLHKAAANGHLTTVQLLLSRGADHLQNDSGNTPLHWAAASGHAEVVNMILNHYDATAKTSKKNKPQQPLDVLLKNNFGRSALTEGFQSGDTKTVEHLLNHDSAEEERLIGGLDGKAVDDDEMGVDDSEGGEAKKSGGDSGKKSIVHAFELLRDCGVEDGPCVSIRELVSVQLYSGILRSLIVPN</sequence>
<protein>
    <submittedName>
        <fullName evidence="6">Alpha/beta hydrolase family protein</fullName>
    </submittedName>
</protein>
<keyword evidence="7" id="KW-1185">Reference proteome</keyword>
<evidence type="ECO:0000259" key="5">
    <source>
        <dbReference type="Pfam" id="PF07859"/>
    </source>
</evidence>
<feature type="compositionally biased region" description="Basic residues" evidence="4">
    <location>
        <begin position="444"/>
        <end position="456"/>
    </location>
</feature>
<feature type="region of interest" description="Disordered" evidence="4">
    <location>
        <begin position="645"/>
        <end position="672"/>
    </location>
</feature>
<evidence type="ECO:0000256" key="1">
    <source>
        <dbReference type="ARBA" id="ARBA00022737"/>
    </source>
</evidence>
<comment type="caution">
    <text evidence="6">The sequence shown here is derived from an EMBL/GenBank/DDBJ whole genome shotgun (WGS) entry which is preliminary data.</text>
</comment>
<dbReference type="InterPro" id="IPR036770">
    <property type="entry name" value="Ankyrin_rpt-contain_sf"/>
</dbReference>
<evidence type="ECO:0000256" key="2">
    <source>
        <dbReference type="ARBA" id="ARBA00023043"/>
    </source>
</evidence>
<keyword evidence="2 3" id="KW-0040">ANK repeat</keyword>
<keyword evidence="6" id="KW-0378">Hydrolase</keyword>
<dbReference type="SUPFAM" id="SSF48403">
    <property type="entry name" value="Ankyrin repeat"/>
    <property type="match status" value="1"/>
</dbReference>
<feature type="region of interest" description="Disordered" evidence="4">
    <location>
        <begin position="428"/>
        <end position="468"/>
    </location>
</feature>
<keyword evidence="1" id="KW-0677">Repeat</keyword>
<dbReference type="Gene3D" id="1.25.40.20">
    <property type="entry name" value="Ankyrin repeat-containing domain"/>
    <property type="match status" value="1"/>
</dbReference>
<proteinExistence type="predicted"/>
<evidence type="ECO:0000256" key="4">
    <source>
        <dbReference type="SAM" id="MobiDB-lite"/>
    </source>
</evidence>
<dbReference type="Pfam" id="PF12796">
    <property type="entry name" value="Ank_2"/>
    <property type="match status" value="1"/>
</dbReference>
<dbReference type="Gene3D" id="3.40.50.1820">
    <property type="entry name" value="alpha/beta hydrolase"/>
    <property type="match status" value="1"/>
</dbReference>
<dbReference type="EMBL" id="JATAAI010000005">
    <property type="protein sequence ID" value="KAK1745953.1"/>
    <property type="molecule type" value="Genomic_DNA"/>
</dbReference>
<dbReference type="SUPFAM" id="SSF53474">
    <property type="entry name" value="alpha/beta-Hydrolases"/>
    <property type="match status" value="1"/>
</dbReference>
<evidence type="ECO:0000313" key="7">
    <source>
        <dbReference type="Proteomes" id="UP001224775"/>
    </source>
</evidence>
<name>A0AAD8YH80_9STRA</name>
<evidence type="ECO:0000256" key="3">
    <source>
        <dbReference type="PROSITE-ProRule" id="PRU00023"/>
    </source>
</evidence>
<feature type="domain" description="Alpha/beta hydrolase fold-3" evidence="5">
    <location>
        <begin position="180"/>
        <end position="389"/>
    </location>
</feature>
<accession>A0AAD8YH80</accession>
<dbReference type="Pfam" id="PF07859">
    <property type="entry name" value="Abhydrolase_3"/>
    <property type="match status" value="1"/>
</dbReference>
<organism evidence="6 7">
    <name type="scientific">Skeletonema marinoi</name>
    <dbReference type="NCBI Taxonomy" id="267567"/>
    <lineage>
        <taxon>Eukaryota</taxon>
        <taxon>Sar</taxon>
        <taxon>Stramenopiles</taxon>
        <taxon>Ochrophyta</taxon>
        <taxon>Bacillariophyta</taxon>
        <taxon>Coscinodiscophyceae</taxon>
        <taxon>Thalassiosirophycidae</taxon>
        <taxon>Thalassiosirales</taxon>
        <taxon>Skeletonemataceae</taxon>
        <taxon>Skeletonema</taxon>
        <taxon>Skeletonema marinoi-dohrnii complex</taxon>
    </lineage>
</organism>
<feature type="region of interest" description="Disordered" evidence="4">
    <location>
        <begin position="1"/>
        <end position="24"/>
    </location>
</feature>
<dbReference type="AlphaFoldDB" id="A0AAD8YH80"/>
<dbReference type="PROSITE" id="PS50088">
    <property type="entry name" value="ANK_REPEAT"/>
    <property type="match status" value="2"/>
</dbReference>
<feature type="compositionally biased region" description="Basic and acidic residues" evidence="4">
    <location>
        <begin position="662"/>
        <end position="672"/>
    </location>
</feature>
<dbReference type="PROSITE" id="PS50297">
    <property type="entry name" value="ANK_REP_REGION"/>
    <property type="match status" value="2"/>
</dbReference>
<dbReference type="InterPro" id="IPR002110">
    <property type="entry name" value="Ankyrin_rpt"/>
</dbReference>
<feature type="repeat" description="ANK" evidence="3">
    <location>
        <begin position="529"/>
        <end position="561"/>
    </location>
</feature>